<reference evidence="2" key="2">
    <citation type="submission" date="2023-03" db="EMBL/GenBank/DDBJ databases">
        <authorList>
            <person name="Inwood S.N."/>
            <person name="Skelly J.G."/>
            <person name="Guhlin J."/>
            <person name="Harrop T.W.R."/>
            <person name="Goldson S.G."/>
            <person name="Dearden P.K."/>
        </authorList>
    </citation>
    <scope>NUCLEOTIDE SEQUENCE</scope>
    <source>
        <strain evidence="2">Lincoln</strain>
        <tissue evidence="2">Whole body</tissue>
    </source>
</reference>
<dbReference type="Proteomes" id="UP001168972">
    <property type="component" value="Unassembled WGS sequence"/>
</dbReference>
<dbReference type="EMBL" id="JAQQBR010000005">
    <property type="protein sequence ID" value="KAK0175001.1"/>
    <property type="molecule type" value="Genomic_DNA"/>
</dbReference>
<dbReference type="AlphaFoldDB" id="A0AA39KVD5"/>
<feature type="region of interest" description="Disordered" evidence="1">
    <location>
        <begin position="16"/>
        <end position="43"/>
    </location>
</feature>
<gene>
    <name evidence="2" type="ORF">PV327_008786</name>
</gene>
<sequence>MVLVKNINSRYSPWENTRSGCSSISSPGTASSESSANSHCYGRSPEDSINVDSLINNLLQTVTSDDNRLLGDRTRNPSSNFGNHQCHNCVDSYCELCLPLRQTESMSVTTKTMRVPDEPELRGQQLAGRARAASHEARG</sequence>
<name>A0AA39KVD5_MICHY</name>
<organism evidence="2 3">
    <name type="scientific">Microctonus hyperodae</name>
    <name type="common">Parasitoid wasp</name>
    <dbReference type="NCBI Taxonomy" id="165561"/>
    <lineage>
        <taxon>Eukaryota</taxon>
        <taxon>Metazoa</taxon>
        <taxon>Ecdysozoa</taxon>
        <taxon>Arthropoda</taxon>
        <taxon>Hexapoda</taxon>
        <taxon>Insecta</taxon>
        <taxon>Pterygota</taxon>
        <taxon>Neoptera</taxon>
        <taxon>Endopterygota</taxon>
        <taxon>Hymenoptera</taxon>
        <taxon>Apocrita</taxon>
        <taxon>Ichneumonoidea</taxon>
        <taxon>Braconidae</taxon>
        <taxon>Euphorinae</taxon>
        <taxon>Microctonus</taxon>
    </lineage>
</organism>
<protein>
    <submittedName>
        <fullName evidence="2">Uncharacterized protein</fullName>
    </submittedName>
</protein>
<reference evidence="2" key="1">
    <citation type="journal article" date="2023" name="bioRxiv">
        <title>Scaffold-level genome assemblies of two parasitoid biocontrol wasps reveal the parthenogenesis mechanism and an associated novel virus.</title>
        <authorList>
            <person name="Inwood S."/>
            <person name="Skelly J."/>
            <person name="Guhlin J."/>
            <person name="Harrop T."/>
            <person name="Goldson S."/>
            <person name="Dearden P."/>
        </authorList>
    </citation>
    <scope>NUCLEOTIDE SEQUENCE</scope>
    <source>
        <strain evidence="2">Lincoln</strain>
        <tissue evidence="2">Whole body</tissue>
    </source>
</reference>
<feature type="compositionally biased region" description="Low complexity" evidence="1">
    <location>
        <begin position="19"/>
        <end position="38"/>
    </location>
</feature>
<evidence type="ECO:0000313" key="2">
    <source>
        <dbReference type="EMBL" id="KAK0175001.1"/>
    </source>
</evidence>
<proteinExistence type="predicted"/>
<accession>A0AA39KVD5</accession>
<keyword evidence="3" id="KW-1185">Reference proteome</keyword>
<comment type="caution">
    <text evidence="2">The sequence shown here is derived from an EMBL/GenBank/DDBJ whole genome shotgun (WGS) entry which is preliminary data.</text>
</comment>
<evidence type="ECO:0000256" key="1">
    <source>
        <dbReference type="SAM" id="MobiDB-lite"/>
    </source>
</evidence>
<evidence type="ECO:0000313" key="3">
    <source>
        <dbReference type="Proteomes" id="UP001168972"/>
    </source>
</evidence>